<dbReference type="InterPro" id="IPR036390">
    <property type="entry name" value="WH_DNA-bd_sf"/>
</dbReference>
<gene>
    <name evidence="6" type="ORF">HALLA_02475</name>
</gene>
<evidence type="ECO:0000256" key="2">
    <source>
        <dbReference type="ARBA" id="ARBA00023125"/>
    </source>
</evidence>
<dbReference type="PROSITE" id="PS51078">
    <property type="entry name" value="ICLR_ED"/>
    <property type="match status" value="1"/>
</dbReference>
<dbReference type="PROSITE" id="PS51077">
    <property type="entry name" value="HTH_ICLR"/>
    <property type="match status" value="1"/>
</dbReference>
<dbReference type="EMBL" id="CP007056">
    <property type="protein sequence ID" value="AHG01263.1"/>
    <property type="molecule type" value="Genomic_DNA"/>
</dbReference>
<dbReference type="Gene3D" id="1.10.10.10">
    <property type="entry name" value="Winged helix-like DNA-binding domain superfamily/Winged helix DNA-binding domain"/>
    <property type="match status" value="1"/>
</dbReference>
<dbReference type="PATRIC" id="fig|797299.3.peg.3008"/>
<accession>W0JW20</accession>
<dbReference type="GO" id="GO:0045892">
    <property type="term" value="P:negative regulation of DNA-templated transcription"/>
    <property type="evidence" value="ECO:0007669"/>
    <property type="project" value="TreeGrafter"/>
</dbReference>
<dbReference type="GO" id="GO:0003700">
    <property type="term" value="F:DNA-binding transcription factor activity"/>
    <property type="evidence" value="ECO:0007669"/>
    <property type="project" value="TreeGrafter"/>
</dbReference>
<evidence type="ECO:0000259" key="4">
    <source>
        <dbReference type="PROSITE" id="PS51077"/>
    </source>
</evidence>
<dbReference type="InterPro" id="IPR050707">
    <property type="entry name" value="HTH_MetabolicPath_Reg"/>
</dbReference>
<dbReference type="SUPFAM" id="SSF55781">
    <property type="entry name" value="GAF domain-like"/>
    <property type="match status" value="1"/>
</dbReference>
<feature type="domain" description="IclR-ED" evidence="5">
    <location>
        <begin position="68"/>
        <end position="251"/>
    </location>
</feature>
<feature type="domain" description="HTH iclR-type" evidence="4">
    <location>
        <begin position="8"/>
        <end position="67"/>
    </location>
</feature>
<dbReference type="InterPro" id="IPR029016">
    <property type="entry name" value="GAF-like_dom_sf"/>
</dbReference>
<keyword evidence="2" id="KW-0238">DNA-binding</keyword>
<dbReference type="SMART" id="SM00346">
    <property type="entry name" value="HTH_ICLR"/>
    <property type="match status" value="1"/>
</dbReference>
<dbReference type="OrthoDB" id="14763at2157"/>
<dbReference type="eggNOG" id="arCOG02798">
    <property type="taxonomic scope" value="Archaea"/>
</dbReference>
<evidence type="ECO:0000259" key="5">
    <source>
        <dbReference type="PROSITE" id="PS51078"/>
    </source>
</evidence>
<dbReference type="AlphaFoldDB" id="W0JW20"/>
<dbReference type="InterPro" id="IPR036388">
    <property type="entry name" value="WH-like_DNA-bd_sf"/>
</dbReference>
<dbReference type="HOGENOM" id="CLU_062618_6_1_2"/>
<dbReference type="InterPro" id="IPR014757">
    <property type="entry name" value="Tscrpt_reg_IclR_C"/>
</dbReference>
<keyword evidence="1" id="KW-0805">Transcription regulation</keyword>
<dbReference type="Pfam" id="PF09339">
    <property type="entry name" value="HTH_IclR"/>
    <property type="match status" value="1"/>
</dbReference>
<proteinExistence type="predicted"/>
<dbReference type="Pfam" id="PF01614">
    <property type="entry name" value="IclR_C"/>
    <property type="match status" value="1"/>
</dbReference>
<dbReference type="PANTHER" id="PTHR30136:SF35">
    <property type="entry name" value="HTH-TYPE TRANSCRIPTIONAL REGULATOR RV1719"/>
    <property type="match status" value="1"/>
</dbReference>
<keyword evidence="6" id="KW-0614">Plasmid</keyword>
<dbReference type="SUPFAM" id="SSF46785">
    <property type="entry name" value="Winged helix' DNA-binding domain"/>
    <property type="match status" value="1"/>
</dbReference>
<protein>
    <recommendedName>
        <fullName evidence="8">IclR family transcriptional regulator</fullName>
    </recommendedName>
</protein>
<organism evidence="6 7">
    <name type="scientific">Halostagnicola larsenii XH-48</name>
    <dbReference type="NCBI Taxonomy" id="797299"/>
    <lineage>
        <taxon>Archaea</taxon>
        <taxon>Methanobacteriati</taxon>
        <taxon>Methanobacteriota</taxon>
        <taxon>Stenosarchaea group</taxon>
        <taxon>Halobacteria</taxon>
        <taxon>Halobacteriales</taxon>
        <taxon>Natrialbaceae</taxon>
        <taxon>Halostagnicola</taxon>
    </lineage>
</organism>
<sequence>MDEYSKRIHAVERTLEIVEIISEIEPAGVSEIANEVPVSKSTVYTHLNTLTENGYVNKDGDAYQLGCKFLTLGSSVQERFDLYQMAKQHVDELANKTGEPTNLVVEMDGKGICLYATNPRNSADVFMSSGERNYMHATGTGKAILAHLPDSAVESVLDKHGMPELTEHTITSREALFDELEQIKNRGLAFDRQETIHGLYCISAPVIVDDDVIGAISVSGPVNRFTNEERRAELSEAVEEIANVVELRFVFS</sequence>
<dbReference type="RefSeq" id="WP_049954200.1">
    <property type="nucleotide sequence ID" value="NZ_CP007056.1"/>
</dbReference>
<dbReference type="KEGG" id="hlr:HALLA_02475"/>
<geneLocation type="plasmid" evidence="6">
    <name>unnamed</name>
</geneLocation>
<keyword evidence="3" id="KW-0804">Transcription</keyword>
<dbReference type="GeneID" id="25146684"/>
<dbReference type="PANTHER" id="PTHR30136">
    <property type="entry name" value="HELIX-TURN-HELIX TRANSCRIPTIONAL REGULATOR, ICLR FAMILY"/>
    <property type="match status" value="1"/>
</dbReference>
<keyword evidence="7" id="KW-1185">Reference proteome</keyword>
<dbReference type="InterPro" id="IPR005471">
    <property type="entry name" value="Tscrpt_reg_IclR_N"/>
</dbReference>
<dbReference type="Proteomes" id="UP000019024">
    <property type="component" value="Plasmid unnamed"/>
</dbReference>
<dbReference type="InterPro" id="IPR011991">
    <property type="entry name" value="ArsR-like_HTH"/>
</dbReference>
<reference evidence="6 7" key="1">
    <citation type="submission" date="2014-01" db="EMBL/GenBank/DDBJ databases">
        <authorList>
            <consortium name="DOE Joint Genome Institute"/>
            <person name="Anderson I."/>
            <person name="Huntemann M."/>
            <person name="Han J."/>
            <person name="Chen A."/>
            <person name="Kyrpides N."/>
            <person name="Mavromatis K."/>
            <person name="Markowitz V."/>
            <person name="Palaniappan K."/>
            <person name="Ivanova N."/>
            <person name="Schaumberg A."/>
            <person name="Pati A."/>
            <person name="Liolios K."/>
            <person name="Nordberg H.P."/>
            <person name="Cantor M.N."/>
            <person name="Hua S.X."/>
            <person name="Woyke T."/>
        </authorList>
    </citation>
    <scope>NUCLEOTIDE SEQUENCE [LARGE SCALE GENOMIC DNA]</scope>
    <source>
        <strain evidence="6 7">XH-48</strain>
        <plasmid evidence="7">1</plasmid>
    </source>
</reference>
<evidence type="ECO:0000313" key="6">
    <source>
        <dbReference type="EMBL" id="AHG01263.1"/>
    </source>
</evidence>
<dbReference type="Gene3D" id="3.30.450.40">
    <property type="match status" value="1"/>
</dbReference>
<name>W0JW20_9EURY</name>
<evidence type="ECO:0008006" key="8">
    <source>
        <dbReference type="Google" id="ProtNLM"/>
    </source>
</evidence>
<evidence type="ECO:0000256" key="3">
    <source>
        <dbReference type="ARBA" id="ARBA00023163"/>
    </source>
</evidence>
<dbReference type="GO" id="GO:0003677">
    <property type="term" value="F:DNA binding"/>
    <property type="evidence" value="ECO:0007669"/>
    <property type="project" value="UniProtKB-KW"/>
</dbReference>
<evidence type="ECO:0000313" key="7">
    <source>
        <dbReference type="Proteomes" id="UP000019024"/>
    </source>
</evidence>
<dbReference type="CDD" id="cd00090">
    <property type="entry name" value="HTH_ARSR"/>
    <property type="match status" value="1"/>
</dbReference>
<evidence type="ECO:0000256" key="1">
    <source>
        <dbReference type="ARBA" id="ARBA00023015"/>
    </source>
</evidence>